<dbReference type="EMBL" id="REGN01004302">
    <property type="protein sequence ID" value="RNA18172.1"/>
    <property type="molecule type" value="Genomic_DNA"/>
</dbReference>
<protein>
    <submittedName>
        <fullName evidence="1">Uncharacterized protein</fullName>
    </submittedName>
</protein>
<organism evidence="1 2">
    <name type="scientific">Brachionus plicatilis</name>
    <name type="common">Marine rotifer</name>
    <name type="synonym">Brachionus muelleri</name>
    <dbReference type="NCBI Taxonomy" id="10195"/>
    <lineage>
        <taxon>Eukaryota</taxon>
        <taxon>Metazoa</taxon>
        <taxon>Spiralia</taxon>
        <taxon>Gnathifera</taxon>
        <taxon>Rotifera</taxon>
        <taxon>Eurotatoria</taxon>
        <taxon>Monogononta</taxon>
        <taxon>Pseudotrocha</taxon>
        <taxon>Ploima</taxon>
        <taxon>Brachionidae</taxon>
        <taxon>Brachionus</taxon>
    </lineage>
</organism>
<gene>
    <name evidence="1" type="ORF">BpHYR1_028330</name>
</gene>
<comment type="caution">
    <text evidence="1">The sequence shown here is derived from an EMBL/GenBank/DDBJ whole genome shotgun (WGS) entry which is preliminary data.</text>
</comment>
<dbReference type="Proteomes" id="UP000276133">
    <property type="component" value="Unassembled WGS sequence"/>
</dbReference>
<dbReference type="AlphaFoldDB" id="A0A3M7R3J9"/>
<proteinExistence type="predicted"/>
<evidence type="ECO:0000313" key="2">
    <source>
        <dbReference type="Proteomes" id="UP000276133"/>
    </source>
</evidence>
<keyword evidence="2" id="KW-1185">Reference proteome</keyword>
<evidence type="ECO:0000313" key="1">
    <source>
        <dbReference type="EMBL" id="RNA18172.1"/>
    </source>
</evidence>
<name>A0A3M7R3J9_BRAPC</name>
<accession>A0A3M7R3J9</accession>
<reference evidence="1 2" key="1">
    <citation type="journal article" date="2018" name="Sci. Rep.">
        <title>Genomic signatures of local adaptation to the degree of environmental predictability in rotifers.</title>
        <authorList>
            <person name="Franch-Gras L."/>
            <person name="Hahn C."/>
            <person name="Garcia-Roger E.M."/>
            <person name="Carmona M.J."/>
            <person name="Serra M."/>
            <person name="Gomez A."/>
        </authorList>
    </citation>
    <scope>NUCLEOTIDE SEQUENCE [LARGE SCALE GENOMIC DNA]</scope>
    <source>
        <strain evidence="1">HYR1</strain>
    </source>
</reference>
<sequence>MNPEANNFERRESFLNLKKKRYYFHESKALNNVFQIQDCLSRCKGARKKKFMQFFLTKIGELKTSSKNIFSKFGLDRDQEKNIENSPIEQFELS</sequence>